<sequence length="131" mass="14767">MMLGCIPVLLFHPDSYPVLPFVSRLPWEEFALVMPIATEEEAMEVLERLLSWPQEDRHTRRSRTLRYAPLVALSLQHCPGEVISALHLISLELKDKVTLLQNALLPGVQVAPPAPKDDWLQWGPSRGVVPS</sequence>
<evidence type="ECO:0008006" key="4">
    <source>
        <dbReference type="Google" id="ProtNLM"/>
    </source>
</evidence>
<proteinExistence type="predicted"/>
<accession>A0ABP0PPU9</accession>
<keyword evidence="3" id="KW-1185">Reference proteome</keyword>
<evidence type="ECO:0000313" key="3">
    <source>
        <dbReference type="Proteomes" id="UP001642464"/>
    </source>
</evidence>
<comment type="caution">
    <text evidence="2">The sequence shown here is derived from an EMBL/GenBank/DDBJ whole genome shotgun (WGS) entry which is preliminary data.</text>
</comment>
<protein>
    <recommendedName>
        <fullName evidence="4">Exostosin GT47 domain-containing protein</fullName>
    </recommendedName>
</protein>
<organism evidence="2 3">
    <name type="scientific">Durusdinium trenchii</name>
    <dbReference type="NCBI Taxonomy" id="1381693"/>
    <lineage>
        <taxon>Eukaryota</taxon>
        <taxon>Sar</taxon>
        <taxon>Alveolata</taxon>
        <taxon>Dinophyceae</taxon>
        <taxon>Suessiales</taxon>
        <taxon>Symbiodiniaceae</taxon>
        <taxon>Durusdinium</taxon>
    </lineage>
</organism>
<dbReference type="Proteomes" id="UP001642464">
    <property type="component" value="Unassembled WGS sequence"/>
</dbReference>
<evidence type="ECO:0000313" key="1">
    <source>
        <dbReference type="EMBL" id="CAK9076082.1"/>
    </source>
</evidence>
<evidence type="ECO:0000313" key="2">
    <source>
        <dbReference type="EMBL" id="CAK9077572.1"/>
    </source>
</evidence>
<dbReference type="EMBL" id="CAXAMM010036668">
    <property type="protein sequence ID" value="CAK9076082.1"/>
    <property type="molecule type" value="Genomic_DNA"/>
</dbReference>
<gene>
    <name evidence="1" type="ORF">SCF082_LOCUS36742</name>
    <name evidence="2" type="ORF">SCF082_LOCUS37190</name>
</gene>
<reference evidence="2 3" key="1">
    <citation type="submission" date="2024-02" db="EMBL/GenBank/DDBJ databases">
        <authorList>
            <person name="Chen Y."/>
            <person name="Shah S."/>
            <person name="Dougan E. K."/>
            <person name="Thang M."/>
            <person name="Chan C."/>
        </authorList>
    </citation>
    <scope>NUCLEOTIDE SEQUENCE [LARGE SCALE GENOMIC DNA]</scope>
</reference>
<dbReference type="EMBL" id="CAXAMM010037779">
    <property type="protein sequence ID" value="CAK9077572.1"/>
    <property type="molecule type" value="Genomic_DNA"/>
</dbReference>
<name>A0ABP0PPU9_9DINO</name>